<sequence>MRDYTIVFIEPVDLGLLAAEVADAFAIPRDQIEVWDGSAFAAPVVEPVLAQVAAGSEQGSYAEFVGFDAFASHAGEPELLDVAVKLATRTKRRVLFGPETAEEFRWTLVAADGSHGKVVLDDDRFDDGEIAIVGTVEPIDGAPELPRVPESI</sequence>
<name>A0ABS3U5N1_9ACTN</name>
<protein>
    <submittedName>
        <fullName evidence="1">Uncharacterized protein</fullName>
    </submittedName>
</protein>
<dbReference type="Proteomes" id="UP000681341">
    <property type="component" value="Unassembled WGS sequence"/>
</dbReference>
<organism evidence="1 2">
    <name type="scientific">Glycomyces niveus</name>
    <dbReference type="NCBI Taxonomy" id="2820287"/>
    <lineage>
        <taxon>Bacteria</taxon>
        <taxon>Bacillati</taxon>
        <taxon>Actinomycetota</taxon>
        <taxon>Actinomycetes</taxon>
        <taxon>Glycomycetales</taxon>
        <taxon>Glycomycetaceae</taxon>
        <taxon>Glycomyces</taxon>
    </lineage>
</organism>
<evidence type="ECO:0000313" key="2">
    <source>
        <dbReference type="Proteomes" id="UP000681341"/>
    </source>
</evidence>
<accession>A0ABS3U5N1</accession>
<keyword evidence="2" id="KW-1185">Reference proteome</keyword>
<dbReference type="EMBL" id="JAGFNP010000007">
    <property type="protein sequence ID" value="MBO3734092.1"/>
    <property type="molecule type" value="Genomic_DNA"/>
</dbReference>
<gene>
    <name evidence="1" type="ORF">J5V16_14790</name>
</gene>
<reference evidence="1 2" key="1">
    <citation type="submission" date="2021-03" db="EMBL/GenBank/DDBJ databases">
        <title>Glycomyces sp. nov., a novel actinomycete isolated from soil.</title>
        <authorList>
            <person name="Yang X."/>
            <person name="Xu X."/>
        </authorList>
    </citation>
    <scope>NUCLEOTIDE SEQUENCE [LARGE SCALE GENOMIC DNA]</scope>
    <source>
        <strain evidence="1 2">NEAU-S30</strain>
    </source>
</reference>
<evidence type="ECO:0000313" key="1">
    <source>
        <dbReference type="EMBL" id="MBO3734092.1"/>
    </source>
</evidence>
<comment type="caution">
    <text evidence="1">The sequence shown here is derived from an EMBL/GenBank/DDBJ whole genome shotgun (WGS) entry which is preliminary data.</text>
</comment>
<dbReference type="RefSeq" id="WP_208497121.1">
    <property type="nucleotide sequence ID" value="NZ_JAGFNP010000007.1"/>
</dbReference>
<proteinExistence type="predicted"/>